<accession>A0ABY6G0R9</accession>
<feature type="domain" description="UvrD-like helicase ATP-binding" evidence="17">
    <location>
        <begin position="33"/>
        <end position="329"/>
    </location>
</feature>
<evidence type="ECO:0000256" key="7">
    <source>
        <dbReference type="ARBA" id="ARBA00022839"/>
    </source>
</evidence>
<comment type="similarity">
    <text evidence="1">Belongs to the helicase family. UvrD subfamily.</text>
</comment>
<organism evidence="19 20">
    <name type="scientific">Brachybacterium huguangmaarense</name>
    <dbReference type="NCBI Taxonomy" id="1652028"/>
    <lineage>
        <taxon>Bacteria</taxon>
        <taxon>Bacillati</taxon>
        <taxon>Actinomycetota</taxon>
        <taxon>Actinomycetes</taxon>
        <taxon>Micrococcales</taxon>
        <taxon>Dermabacteraceae</taxon>
        <taxon>Brachybacterium</taxon>
    </lineage>
</organism>
<evidence type="ECO:0000256" key="15">
    <source>
        <dbReference type="PROSITE-ProRule" id="PRU00560"/>
    </source>
</evidence>
<dbReference type="Gene3D" id="1.10.486.10">
    <property type="entry name" value="PCRA, domain 4"/>
    <property type="match status" value="1"/>
</dbReference>
<dbReference type="Gene3D" id="3.90.320.10">
    <property type="match status" value="1"/>
</dbReference>
<dbReference type="PANTHER" id="PTHR11070:SF59">
    <property type="entry name" value="DNA 3'-5' HELICASE"/>
    <property type="match status" value="1"/>
</dbReference>
<evidence type="ECO:0000256" key="14">
    <source>
        <dbReference type="ARBA" id="ARBA00048988"/>
    </source>
</evidence>
<feature type="region of interest" description="Disordered" evidence="16">
    <location>
        <begin position="499"/>
        <end position="520"/>
    </location>
</feature>
<dbReference type="RefSeq" id="WP_263594005.1">
    <property type="nucleotide sequence ID" value="NZ_CP107020.1"/>
</dbReference>
<keyword evidence="2" id="KW-0540">Nuclease</keyword>
<keyword evidence="6 15" id="KW-0347">Helicase</keyword>
<keyword evidence="3 15" id="KW-0547">Nucleotide-binding</keyword>
<evidence type="ECO:0000256" key="5">
    <source>
        <dbReference type="ARBA" id="ARBA00022801"/>
    </source>
</evidence>
<dbReference type="PROSITE" id="PS51198">
    <property type="entry name" value="UVRD_HELICASE_ATP_BIND"/>
    <property type="match status" value="1"/>
</dbReference>
<keyword evidence="5 15" id="KW-0378">Hydrolase</keyword>
<dbReference type="Gene3D" id="1.10.10.160">
    <property type="match status" value="1"/>
</dbReference>
<keyword evidence="10" id="KW-0234">DNA repair</keyword>
<dbReference type="Pfam" id="PF12705">
    <property type="entry name" value="PDDEXK_1"/>
    <property type="match status" value="1"/>
</dbReference>
<evidence type="ECO:0000313" key="20">
    <source>
        <dbReference type="Proteomes" id="UP001164305"/>
    </source>
</evidence>
<comment type="catalytic activity">
    <reaction evidence="14">
        <text>ATP + H2O = ADP + phosphate + H(+)</text>
        <dbReference type="Rhea" id="RHEA:13065"/>
        <dbReference type="ChEBI" id="CHEBI:15377"/>
        <dbReference type="ChEBI" id="CHEBI:15378"/>
        <dbReference type="ChEBI" id="CHEBI:30616"/>
        <dbReference type="ChEBI" id="CHEBI:43474"/>
        <dbReference type="ChEBI" id="CHEBI:456216"/>
        <dbReference type="EC" id="5.6.2.4"/>
    </reaction>
</comment>
<evidence type="ECO:0000256" key="8">
    <source>
        <dbReference type="ARBA" id="ARBA00022840"/>
    </source>
</evidence>
<evidence type="ECO:0000256" key="1">
    <source>
        <dbReference type="ARBA" id="ARBA00009922"/>
    </source>
</evidence>
<dbReference type="Pfam" id="PF00580">
    <property type="entry name" value="UvrD-helicase"/>
    <property type="match status" value="1"/>
</dbReference>
<dbReference type="InterPro" id="IPR014016">
    <property type="entry name" value="UvrD-like_ATP-bd"/>
</dbReference>
<dbReference type="PANTHER" id="PTHR11070">
    <property type="entry name" value="UVRD / RECB / PCRA DNA HELICASE FAMILY MEMBER"/>
    <property type="match status" value="1"/>
</dbReference>
<dbReference type="InterPro" id="IPR027417">
    <property type="entry name" value="P-loop_NTPase"/>
</dbReference>
<dbReference type="InterPro" id="IPR011604">
    <property type="entry name" value="PDDEXK-like_dom_sf"/>
</dbReference>
<feature type="binding site" evidence="15">
    <location>
        <begin position="54"/>
        <end position="61"/>
    </location>
    <ligand>
        <name>ATP</name>
        <dbReference type="ChEBI" id="CHEBI:30616"/>
    </ligand>
</feature>
<evidence type="ECO:0000256" key="13">
    <source>
        <dbReference type="ARBA" id="ARBA00034808"/>
    </source>
</evidence>
<dbReference type="PROSITE" id="PS51217">
    <property type="entry name" value="UVRD_HELICASE_CTER"/>
    <property type="match status" value="1"/>
</dbReference>
<evidence type="ECO:0000313" key="19">
    <source>
        <dbReference type="EMBL" id="UYG16792.1"/>
    </source>
</evidence>
<gene>
    <name evidence="19" type="ORF">BRM3_14515</name>
</gene>
<evidence type="ECO:0000259" key="17">
    <source>
        <dbReference type="PROSITE" id="PS51198"/>
    </source>
</evidence>
<dbReference type="EC" id="5.6.2.4" evidence="13"/>
<keyword evidence="9" id="KW-0238">DNA-binding</keyword>
<dbReference type="Gene3D" id="3.40.50.300">
    <property type="entry name" value="P-loop containing nucleotide triphosphate hydrolases"/>
    <property type="match status" value="3"/>
</dbReference>
<name>A0ABY6G0R9_9MICO</name>
<keyword evidence="8 15" id="KW-0067">ATP-binding</keyword>
<dbReference type="InterPro" id="IPR038726">
    <property type="entry name" value="PDDEXK_AddAB-type"/>
</dbReference>
<reference evidence="19" key="1">
    <citation type="submission" date="2022-10" db="EMBL/GenBank/DDBJ databases">
        <title>Whole-Genome Sequencing of Brachybacterium huguangmaarense BRM-3, Isolated from Betula schmidtii.</title>
        <authorList>
            <person name="Haam D."/>
        </authorList>
    </citation>
    <scope>NUCLEOTIDE SEQUENCE</scope>
    <source>
        <strain evidence="19">BRM-3</strain>
    </source>
</reference>
<keyword evidence="7" id="KW-0269">Exonuclease</keyword>
<feature type="domain" description="UvrD-like helicase C-terminal" evidence="18">
    <location>
        <begin position="340"/>
        <end position="669"/>
    </location>
</feature>
<evidence type="ECO:0000259" key="18">
    <source>
        <dbReference type="PROSITE" id="PS51217"/>
    </source>
</evidence>
<sequence length="1103" mass="115581">MPAATSRPDASRARVRLLPPDPAAVPHPLGDAALPAQRRALAAFARGEDVLVHGAPGSGRTRLALTAALEASGAEVLLLSPRRASAGLLRDAVAQAGGVSRVRVATPAAYGFSVVRAAAARDGRGEPTLVTGAEQDALVRDLISSVETWEVDVDAATRTLPGFRAELRDVISRANELGLLPADLEHLAARRGRTAWWDAAHVLRLYLDVLDLEAAAALDAGPRHDAGAMVRRAAEIVAAGPSASGAAVGAVGTVVVDDAQDLTAAGIALVRALRDAGAHVLVTSCPDAVVDSFRGAVPDAARRILPVVRGPRPGRAVHEAALPAMLRSPRGARPVLESLRGRLPLAGAPAASRRGIASSRDDGAAPAGTADVPGAVSVLRCASPIEEARQIAGVLRDLHHAHAVAYDEMAIVCRSGAAVDDLADLLQREGLPVTAARRPRALRDERVVADLLGILEIALAGTVPTPEHAAELLRGPFGDADALRLRRIRRLLLHAHDATEASDAPQAGRREGEEEPPTTGSAELLARALVEEHVPGLPEPRERDRAAAPVHRVRRMIAAVRALGPAPAAVDALWAAWDAAQVAEGWRTASLETDDLDGAGARGRLAARRLDAVTALFAAVERFTERRPGADASGFVEQIRDQAVAEDTLAPRAPLTGRVRVLTPAAVAGEEVDTVVLAHVQEGAWPNTRLRSTLFGAAELALAAEDPELPTQPSALRAVQREGVIADELRLAVSALARARTRLLVTAVENDDESPSALVEVIERGAGPGWVDPDAAAADPGPAPDPRRLVAALRQRLADLDPAETGQDRSAALLAALAAAGAPGADPALWYHQEPSSTTALLAATDPVTLSPSALERAHDCPQAWLLERAGGSPSSGPAQTIGTAVHRIAQDHPAGSEDVDADGSPRDLLAELSLLLAPLHLDRTWSTRRLLGRAEDSVRLLSQHLAVTGMPLAVEAPFTVRHGDVELRGTIDRIEGDTTGLRVVDLKTGRAAKSAVDAAVDLQLAAYQSAIRDGALADVLGEDAPERLHGAQLVYVGTGTRKPAVRTQGALTDAENPRWFDEIVEDVAEQVRGSHVTARPNRHCDHCSVRRTCTLWPEGAQL</sequence>
<evidence type="ECO:0000256" key="9">
    <source>
        <dbReference type="ARBA" id="ARBA00023125"/>
    </source>
</evidence>
<evidence type="ECO:0000256" key="10">
    <source>
        <dbReference type="ARBA" id="ARBA00023204"/>
    </source>
</evidence>
<protein>
    <recommendedName>
        <fullName evidence="13">DNA 3'-5' helicase</fullName>
        <ecNumber evidence="13">5.6.2.4</ecNumber>
    </recommendedName>
</protein>
<evidence type="ECO:0000256" key="16">
    <source>
        <dbReference type="SAM" id="MobiDB-lite"/>
    </source>
</evidence>
<evidence type="ECO:0000256" key="11">
    <source>
        <dbReference type="ARBA" id="ARBA00023235"/>
    </source>
</evidence>
<keyword evidence="20" id="KW-1185">Reference proteome</keyword>
<evidence type="ECO:0000256" key="2">
    <source>
        <dbReference type="ARBA" id="ARBA00022722"/>
    </source>
</evidence>
<dbReference type="InterPro" id="IPR013986">
    <property type="entry name" value="DExx_box_DNA_helicase_dom_sf"/>
</dbReference>
<evidence type="ECO:0000256" key="12">
    <source>
        <dbReference type="ARBA" id="ARBA00034617"/>
    </source>
</evidence>
<keyword evidence="11" id="KW-0413">Isomerase</keyword>
<dbReference type="InterPro" id="IPR014017">
    <property type="entry name" value="DNA_helicase_UvrD-like_C"/>
</dbReference>
<dbReference type="SUPFAM" id="SSF52540">
    <property type="entry name" value="P-loop containing nucleoside triphosphate hydrolases"/>
    <property type="match status" value="1"/>
</dbReference>
<dbReference type="EMBL" id="CP107020">
    <property type="protein sequence ID" value="UYG16792.1"/>
    <property type="molecule type" value="Genomic_DNA"/>
</dbReference>
<dbReference type="InterPro" id="IPR000212">
    <property type="entry name" value="DNA_helicase_UvrD/REP"/>
</dbReference>
<comment type="catalytic activity">
    <reaction evidence="12">
        <text>Couples ATP hydrolysis with the unwinding of duplex DNA by translocating in the 3'-5' direction.</text>
        <dbReference type="EC" id="5.6.2.4"/>
    </reaction>
</comment>
<proteinExistence type="inferred from homology"/>
<evidence type="ECO:0000256" key="3">
    <source>
        <dbReference type="ARBA" id="ARBA00022741"/>
    </source>
</evidence>
<keyword evidence="4" id="KW-0227">DNA damage</keyword>
<dbReference type="Proteomes" id="UP001164305">
    <property type="component" value="Chromosome"/>
</dbReference>
<evidence type="ECO:0000256" key="4">
    <source>
        <dbReference type="ARBA" id="ARBA00022763"/>
    </source>
</evidence>
<evidence type="ECO:0000256" key="6">
    <source>
        <dbReference type="ARBA" id="ARBA00022806"/>
    </source>
</evidence>